<dbReference type="Gene3D" id="3.90.660.10">
    <property type="match status" value="1"/>
</dbReference>
<protein>
    <recommendedName>
        <fullName evidence="1">Amine oxidase domain-containing protein</fullName>
    </recommendedName>
</protein>
<name>A0ABR0GNX3_9PEZI</name>
<evidence type="ECO:0000259" key="1">
    <source>
        <dbReference type="Pfam" id="PF01593"/>
    </source>
</evidence>
<proteinExistence type="predicted"/>
<keyword evidence="3" id="KW-1185">Reference proteome</keyword>
<dbReference type="RefSeq" id="XP_062746403.1">
    <property type="nucleotide sequence ID" value="XM_062888190.1"/>
</dbReference>
<dbReference type="InterPro" id="IPR002937">
    <property type="entry name" value="Amino_oxidase"/>
</dbReference>
<dbReference type="Pfam" id="PF01593">
    <property type="entry name" value="Amino_oxidase"/>
    <property type="match status" value="1"/>
</dbReference>
<dbReference type="InterPro" id="IPR036188">
    <property type="entry name" value="FAD/NAD-bd_sf"/>
</dbReference>
<dbReference type="Gene3D" id="3.50.50.60">
    <property type="entry name" value="FAD/NAD(P)-binding domain"/>
    <property type="match status" value="1"/>
</dbReference>
<organism evidence="2 3">
    <name type="scientific">Podospora pseudocomata</name>
    <dbReference type="NCBI Taxonomy" id="2093779"/>
    <lineage>
        <taxon>Eukaryota</taxon>
        <taxon>Fungi</taxon>
        <taxon>Dikarya</taxon>
        <taxon>Ascomycota</taxon>
        <taxon>Pezizomycotina</taxon>
        <taxon>Sordariomycetes</taxon>
        <taxon>Sordariomycetidae</taxon>
        <taxon>Sordariales</taxon>
        <taxon>Podosporaceae</taxon>
        <taxon>Podospora</taxon>
    </lineage>
</organism>
<dbReference type="SUPFAM" id="SSF54373">
    <property type="entry name" value="FAD-linked reductases, C-terminal domain"/>
    <property type="match status" value="1"/>
</dbReference>
<feature type="domain" description="Amine oxidase" evidence="1">
    <location>
        <begin position="100"/>
        <end position="560"/>
    </location>
</feature>
<dbReference type="InterPro" id="IPR050281">
    <property type="entry name" value="Flavin_monoamine_oxidase"/>
</dbReference>
<evidence type="ECO:0000313" key="2">
    <source>
        <dbReference type="EMBL" id="KAK4657430.1"/>
    </source>
</evidence>
<gene>
    <name evidence="2" type="ORF">QC762_212940</name>
</gene>
<evidence type="ECO:0000313" key="3">
    <source>
        <dbReference type="Proteomes" id="UP001323405"/>
    </source>
</evidence>
<dbReference type="PRINTS" id="PR00419">
    <property type="entry name" value="ADXRDTASE"/>
</dbReference>
<reference evidence="2 3" key="1">
    <citation type="journal article" date="2023" name="bioRxiv">
        <title>High-quality genome assemblies of four members of thePodospora anserinaspecies complex.</title>
        <authorList>
            <person name="Ament-Velasquez S.L."/>
            <person name="Vogan A.A."/>
            <person name="Wallerman O."/>
            <person name="Hartmann F."/>
            <person name="Gautier V."/>
            <person name="Silar P."/>
            <person name="Giraud T."/>
            <person name="Johannesson H."/>
        </authorList>
    </citation>
    <scope>NUCLEOTIDE SEQUENCE [LARGE SCALE GENOMIC DNA]</scope>
    <source>
        <strain evidence="2 3">CBS 415.72m</strain>
    </source>
</reference>
<dbReference type="EMBL" id="JAFFHA010000004">
    <property type="protein sequence ID" value="KAK4657430.1"/>
    <property type="molecule type" value="Genomic_DNA"/>
</dbReference>
<dbReference type="Proteomes" id="UP001323405">
    <property type="component" value="Unassembled WGS sequence"/>
</dbReference>
<comment type="caution">
    <text evidence="2">The sequence shown here is derived from an EMBL/GenBank/DDBJ whole genome shotgun (WGS) entry which is preliminary data.</text>
</comment>
<sequence>MFLAYGGPYLFHLHRLTKLLVFVITLSRVPKKLTKMDAYSMSISSASRRVTSKLYQDLKTARLYTFDRSHKELGIMDRVLQFESLDPNRKPHIGIVGAGFAGLRCADILIRYGFRVTILEARNRLGGRIHQERLPSGNLIDMGANWIHGTDDNPILDLAKETKTHTGVFDSESYVFDEDGTLLSAQEGEKFSTVMWNIIEEAFEYSEKHGTQIDADKTLLDFFKEQILKQIPDTLEGYERQRKFVLQMADLWGAFVGSPVETQSLKFFWLEECIDGENLFCAGTYHKILERVAKPAVDGADIRYGTRVSEIYGKSTSPNGTPRARTADGQILEFDELVVTTPLGWLKQNTQAFHPPLPDRLSKAIQNIGYGCLEKVYISFPTAFWLIPDANGRKVQGFCQWLSPNYSKDTNPAGWTNEIVELASMGPSSHPTLLFYTYGDESRHITSTLRSLPSQKEKLDFLFNFFKPYYSRLPSYDENNPDCHPVVAVATDWLGDDLAGNGSYANFQKGLKEGDKDIEIMRQGILGEGIWLAGEHTAPFVALGTVTGAYWSGEGVAKEVAGSYGKRMAEKLGKEAAITN</sequence>
<accession>A0ABR0GNX3</accession>
<dbReference type="PANTHER" id="PTHR10742">
    <property type="entry name" value="FLAVIN MONOAMINE OXIDASE"/>
    <property type="match status" value="1"/>
</dbReference>
<dbReference type="SUPFAM" id="SSF51905">
    <property type="entry name" value="FAD/NAD(P)-binding domain"/>
    <property type="match status" value="1"/>
</dbReference>
<dbReference type="GeneID" id="87908097"/>
<dbReference type="PANTHER" id="PTHR10742:SF414">
    <property type="entry name" value="CONTAINING AMINE OXIDASE, PUTATIVE (AFU_ORTHOLOGUE AFUA_3G12150)-RELATED"/>
    <property type="match status" value="1"/>
</dbReference>